<evidence type="ECO:0000259" key="1">
    <source>
        <dbReference type="Pfam" id="PF01968"/>
    </source>
</evidence>
<evidence type="ECO:0000259" key="4">
    <source>
        <dbReference type="Pfam" id="PF20906"/>
    </source>
</evidence>
<dbReference type="InterPro" id="IPR010318">
    <property type="entry name" value="S-Me-THD_N"/>
</dbReference>
<dbReference type="Proteomes" id="UP000076584">
    <property type="component" value="Unassembled WGS sequence"/>
</dbReference>
<reference evidence="5 6" key="1">
    <citation type="submission" date="2015-06" db="EMBL/GenBank/DDBJ databases">
        <title>Survival trade-offs in plant roots during colonization by closely related pathogenic and mutualistic fungi.</title>
        <authorList>
            <person name="Hacquard S."/>
            <person name="Kracher B."/>
            <person name="Hiruma K."/>
            <person name="Weinman A."/>
            <person name="Muench P."/>
            <person name="Garrido Oter R."/>
            <person name="Ver Loren van Themaat E."/>
            <person name="Dallerey J.-F."/>
            <person name="Damm U."/>
            <person name="Henrissat B."/>
            <person name="Lespinet O."/>
            <person name="Thon M."/>
            <person name="Kemen E."/>
            <person name="McHardy A.C."/>
            <person name="Schulze-Lefert P."/>
            <person name="O'Connell R.J."/>
        </authorList>
    </citation>
    <scope>NUCLEOTIDE SEQUENCE [LARGE SCALE GENOMIC DNA]</scope>
    <source>
        <strain evidence="5 6">MAFF 238704</strain>
    </source>
</reference>
<name>A0A161Y3R0_COLIC</name>
<feature type="domain" description="Hydantoinase A/oxoprolinase" evidence="1">
    <location>
        <begin position="517"/>
        <end position="690"/>
    </location>
</feature>
<proteinExistence type="predicted"/>
<dbReference type="PANTHER" id="PTHR11365:SF10">
    <property type="entry name" value="HYDANTOINASE_OXOPROLINASE"/>
    <property type="match status" value="1"/>
</dbReference>
<accession>A0A161Y3R0</accession>
<dbReference type="InterPro" id="IPR027479">
    <property type="entry name" value="S-Me-THD_N_sf"/>
</dbReference>
<dbReference type="InterPro" id="IPR048350">
    <property type="entry name" value="S-Me-THD-like_C"/>
</dbReference>
<dbReference type="Gene3D" id="3.40.1610.10">
    <property type="entry name" value="CV3147-like domain"/>
    <property type="match status" value="1"/>
</dbReference>
<dbReference type="Pfam" id="PF00106">
    <property type="entry name" value="adh_short"/>
    <property type="match status" value="1"/>
</dbReference>
<evidence type="ECO:0000259" key="2">
    <source>
        <dbReference type="Pfam" id="PF05378"/>
    </source>
</evidence>
<comment type="caution">
    <text evidence="5">The sequence shown here is derived from an EMBL/GenBank/DDBJ whole genome shotgun (WGS) entry which is preliminary data.</text>
</comment>
<evidence type="ECO:0000313" key="5">
    <source>
        <dbReference type="EMBL" id="KZL84082.1"/>
    </source>
</evidence>
<dbReference type="SUPFAM" id="SSF53067">
    <property type="entry name" value="Actin-like ATPase domain"/>
    <property type="match status" value="1"/>
</dbReference>
<evidence type="ECO:0000259" key="3">
    <source>
        <dbReference type="Pfam" id="PF06032"/>
    </source>
</evidence>
<dbReference type="GO" id="GO:0016787">
    <property type="term" value="F:hydrolase activity"/>
    <property type="evidence" value="ECO:0007669"/>
    <property type="project" value="InterPro"/>
</dbReference>
<evidence type="ECO:0000313" key="6">
    <source>
        <dbReference type="Proteomes" id="UP000076584"/>
    </source>
</evidence>
<gene>
    <name evidence="5" type="ORF">CI238_11537</name>
</gene>
<dbReference type="InterPro" id="IPR043129">
    <property type="entry name" value="ATPase_NBD"/>
</dbReference>
<protein>
    <submittedName>
        <fullName evidence="5">Hydantoinase oxoprolinase</fullName>
    </submittedName>
</protein>
<dbReference type="InterPro" id="IPR008040">
    <property type="entry name" value="Hydant_A_N"/>
</dbReference>
<dbReference type="Gene3D" id="3.40.50.720">
    <property type="entry name" value="NAD(P)-binding Rossmann-like Domain"/>
    <property type="match status" value="1"/>
</dbReference>
<feature type="domain" description="Hydantoinase/oxoprolinase N-terminal" evidence="2">
    <location>
        <begin position="325"/>
        <end position="495"/>
    </location>
</feature>
<dbReference type="InterPro" id="IPR002347">
    <property type="entry name" value="SDR_fam"/>
</dbReference>
<feature type="domain" description="S-Me-THD-like C-terminal" evidence="4">
    <location>
        <begin position="1071"/>
        <end position="1277"/>
    </location>
</feature>
<dbReference type="Pfam" id="PF20906">
    <property type="entry name" value="S-Me-THD_C"/>
    <property type="match status" value="1"/>
</dbReference>
<dbReference type="Pfam" id="PF06032">
    <property type="entry name" value="S-Me-THD_N"/>
    <property type="match status" value="1"/>
</dbReference>
<dbReference type="FunFam" id="3.40.1610.10:FF:000001">
    <property type="entry name" value="Hydantoinase, putative"/>
    <property type="match status" value="1"/>
</dbReference>
<keyword evidence="6" id="KW-1185">Reference proteome</keyword>
<dbReference type="STRING" id="1573173.A0A161Y3R0"/>
<sequence length="1307" mass="139254">MDNKFVVPDRPLTWLITGCSSGFGLALARIAQKNGHNVIATSRNPQKHPELQCEIEHGGGRWLTLDVDDPQSGEMIQKLEISGTAIDVLVNNAGWSIHGPAESFTEGETRAQMETVFFGPYRLMRTVTPFMRERRTGIIVNISSGAGLEGRESMGIYAAAKAAMDGKHDQDLRTSAPTNFCLKPGVSKVLAKEIAPFGVRVLTVALGSFDTNMGPTVKLASKPTPRDYEGSALEKVVKVMAASATKGFPADGDHLKATQVIYEVVTGTDVGEGKEAEKTLPLGRDMAKRVYDVVGGWQRTMKIFGDSGRTLRALGLEFAELADCTNTDSVLLDVSKSSTDAVVASHKAPTTSNVTLSVQATLKALLDKSTVDPAHITALAIGTTHFLNAIIERDTSRVEKIAVLRLASHNFSTGTPPFADWPSALKRIINGHSAIIPGGCNIDGTIIGPIDEEAVREQAKQIKTKGLKNVAVIGIGCNTDNDYHQEDEVEKILRGELGEDVNIVLSHNIAGPGLLARENATILNASILNFAQRTIRAFIGAMRRIGLRCPLYLTSNAGHLLPFSEAMQAPIRIFSSGATNSIRGAAFLARDSIDKSGSIVVDIGGTTSDVGYLLSNGYPRLSKSYTALAGVKVNLEMPSVESIGLGGGSIIHKGEDGSVAVGPDSVGHDLVTKALCFGGGVTTATDVVVASGANVGNTAVSLPTEVVEKGKAQIRKMLEAVIDRAKLSPEPCTVILVGGGSILCPTELSGVSQVVVPEHAGVANAIGASIARIYGSAETIIHGSDIQSGIAEVKARAIRNAVVKGGDESSVTVLHEEVAGVPYVQNQTSIRVEVALPADHKRVYSEMIKTAAPDQLVDEEMFEETKKHDSPASEDLSEDEVVDLKSYKPMVDSNGLWSLSKTDLRFLSIGCYILGCGGGGSPYAPYLQLKQLLTEGESMKIVRIEDLKDDEMMPPVASVGTPAVSIERPGGDGVWHAMQEMEKEMKTRFEKLIATEIGGANGVATLIWGSSRYYDIPTVDGDMMGRAYPQFEMVSQYIHAKSINELLPVTLCSGTGHNVVIPATQTDETSAGIAIRDACVAMGSAAGAAGRPIPGKLMREVGIPNTYSLAWRLGRVVALAQQAGTVSTVTKDIIEAAGGPGSAKLLFQGKIRSVESTLTTTAHSLGKVTVERLSESEMETETDRIGEGLKEVVVPFMNENLGVLGMLEDGSETTLATVPDLIFLLDTSTGEAIGVQEYRYGLKVAVMIMAGHPLWATERALEIAGPKVFGLPHDYKTTLKYTKPLSVIDEFRHGCNGDNCKKCQYKW</sequence>
<dbReference type="InterPro" id="IPR024071">
    <property type="entry name" value="S-Me-THD_C_sf"/>
</dbReference>
<dbReference type="InterPro" id="IPR045079">
    <property type="entry name" value="Oxoprolinase-like"/>
</dbReference>
<dbReference type="InterPro" id="IPR036291">
    <property type="entry name" value="NAD(P)-bd_dom_sf"/>
</dbReference>
<organism evidence="5 6">
    <name type="scientific">Colletotrichum incanum</name>
    <name type="common">Soybean anthracnose fungus</name>
    <dbReference type="NCBI Taxonomy" id="1573173"/>
    <lineage>
        <taxon>Eukaryota</taxon>
        <taxon>Fungi</taxon>
        <taxon>Dikarya</taxon>
        <taxon>Ascomycota</taxon>
        <taxon>Pezizomycotina</taxon>
        <taxon>Sordariomycetes</taxon>
        <taxon>Hypocreomycetidae</taxon>
        <taxon>Glomerellales</taxon>
        <taxon>Glomerellaceae</taxon>
        <taxon>Colletotrichum</taxon>
        <taxon>Colletotrichum spaethianum species complex</taxon>
    </lineage>
</organism>
<dbReference type="InterPro" id="IPR002821">
    <property type="entry name" value="Hydantoinase_A"/>
</dbReference>
<feature type="domain" description="S-Me-THD N-terminal" evidence="3">
    <location>
        <begin position="902"/>
        <end position="1062"/>
    </location>
</feature>
<dbReference type="EMBL" id="LFIW01000963">
    <property type="protein sequence ID" value="KZL84082.1"/>
    <property type="molecule type" value="Genomic_DNA"/>
</dbReference>
<dbReference type="Pfam" id="PF01968">
    <property type="entry name" value="Hydantoinase_A"/>
    <property type="match status" value="1"/>
</dbReference>
<dbReference type="SUPFAM" id="SSF160991">
    <property type="entry name" value="CV3147-like"/>
    <property type="match status" value="1"/>
</dbReference>
<dbReference type="Gene3D" id="2.40.390.10">
    <property type="entry name" value="CV3147-like"/>
    <property type="match status" value="1"/>
</dbReference>
<dbReference type="SUPFAM" id="SSF51735">
    <property type="entry name" value="NAD(P)-binding Rossmann-fold domains"/>
    <property type="match status" value="1"/>
</dbReference>
<dbReference type="PANTHER" id="PTHR11365">
    <property type="entry name" value="5-OXOPROLINASE RELATED"/>
    <property type="match status" value="1"/>
</dbReference>
<dbReference type="Pfam" id="PF05378">
    <property type="entry name" value="Hydant_A_N"/>
    <property type="match status" value="1"/>
</dbReference>
<dbReference type="PRINTS" id="PR00081">
    <property type="entry name" value="GDHRDH"/>
</dbReference>